<dbReference type="PANTHER" id="PTHR43877">
    <property type="entry name" value="AMINOALKYLPHOSPHONATE N-ACETYLTRANSFERASE-RELATED-RELATED"/>
    <property type="match status" value="1"/>
</dbReference>
<dbReference type="CDD" id="cd04301">
    <property type="entry name" value="NAT_SF"/>
    <property type="match status" value="1"/>
</dbReference>
<keyword evidence="2" id="KW-0012">Acyltransferase</keyword>
<dbReference type="RefSeq" id="WP_009118846.1">
    <property type="nucleotide sequence ID" value="NZ_CP059567.1"/>
</dbReference>
<name>A0A7D7NET0_9NEIS</name>
<evidence type="ECO:0000313" key="4">
    <source>
        <dbReference type="EMBL" id="QMT39914.1"/>
    </source>
</evidence>
<proteinExistence type="predicted"/>
<evidence type="ECO:0000259" key="3">
    <source>
        <dbReference type="PROSITE" id="PS51186"/>
    </source>
</evidence>
<dbReference type="AlphaFoldDB" id="A0A7D7NET0"/>
<keyword evidence="1 4" id="KW-0808">Transferase</keyword>
<dbReference type="SUPFAM" id="SSF55729">
    <property type="entry name" value="Acyl-CoA N-acyltransferases (Nat)"/>
    <property type="match status" value="1"/>
</dbReference>
<dbReference type="Gene3D" id="3.40.630.30">
    <property type="match status" value="1"/>
</dbReference>
<dbReference type="InterPro" id="IPR000182">
    <property type="entry name" value="GNAT_dom"/>
</dbReference>
<evidence type="ECO:0000256" key="2">
    <source>
        <dbReference type="ARBA" id="ARBA00023315"/>
    </source>
</evidence>
<reference evidence="4 5" key="1">
    <citation type="submission" date="2020-07" db="EMBL/GenBank/DDBJ databases">
        <title>Genomic diversity of species in the Neisseriaceae family.</title>
        <authorList>
            <person name="Vincent A.T."/>
            <person name="Bernet E."/>
            <person name="Veyrier F.J."/>
        </authorList>
    </citation>
    <scope>NUCLEOTIDE SEQUENCE [LARGE SCALE GENOMIC DNA]</scope>
    <source>
        <strain evidence="4 5">DSM 22244</strain>
    </source>
</reference>
<evidence type="ECO:0000313" key="5">
    <source>
        <dbReference type="Proteomes" id="UP000514752"/>
    </source>
</evidence>
<dbReference type="Pfam" id="PF13673">
    <property type="entry name" value="Acetyltransf_10"/>
    <property type="match status" value="1"/>
</dbReference>
<dbReference type="KEGG" id="nsg:H3L94_08585"/>
<protein>
    <submittedName>
        <fullName evidence="4">GNAT family N-acetyltransferase</fullName>
    </submittedName>
</protein>
<dbReference type="Proteomes" id="UP000514752">
    <property type="component" value="Chromosome"/>
</dbReference>
<dbReference type="InterPro" id="IPR050832">
    <property type="entry name" value="Bact_Acetyltransf"/>
</dbReference>
<dbReference type="EMBL" id="CP059567">
    <property type="protein sequence ID" value="QMT39914.1"/>
    <property type="molecule type" value="Genomic_DNA"/>
</dbReference>
<evidence type="ECO:0000256" key="1">
    <source>
        <dbReference type="ARBA" id="ARBA00022679"/>
    </source>
</evidence>
<dbReference type="GO" id="GO:0016747">
    <property type="term" value="F:acyltransferase activity, transferring groups other than amino-acyl groups"/>
    <property type="evidence" value="ECO:0007669"/>
    <property type="project" value="InterPro"/>
</dbReference>
<dbReference type="PROSITE" id="PS51186">
    <property type="entry name" value="GNAT"/>
    <property type="match status" value="1"/>
</dbReference>
<feature type="domain" description="N-acetyltransferase" evidence="3">
    <location>
        <begin position="5"/>
        <end position="161"/>
    </location>
</feature>
<sequence length="164" mass="18597">MSLITLLRPAQAQDCEHIYNAHQYAVRYTCARAYDDTVLQAWLQLLSPDSYLDTLHDQWKTLWVIEYKGHIQGFFQLNLQEAQLDALYVHPFVHNQGLGTALLGRAESLAHEAGLGMLKLYASLNSEPFYLLNGYSVLGEAVLPLNPEVGIECRLMRKFLADCL</sequence>
<accession>A0A7D7NET0</accession>
<organism evidence="4 5">
    <name type="scientific">Neisseria shayeganii</name>
    <dbReference type="NCBI Taxonomy" id="607712"/>
    <lineage>
        <taxon>Bacteria</taxon>
        <taxon>Pseudomonadati</taxon>
        <taxon>Pseudomonadota</taxon>
        <taxon>Betaproteobacteria</taxon>
        <taxon>Neisseriales</taxon>
        <taxon>Neisseriaceae</taxon>
        <taxon>Neisseria</taxon>
    </lineage>
</organism>
<gene>
    <name evidence="4" type="ORF">H3L94_08585</name>
</gene>
<dbReference type="InterPro" id="IPR016181">
    <property type="entry name" value="Acyl_CoA_acyltransferase"/>
</dbReference>